<dbReference type="InterPro" id="IPR000873">
    <property type="entry name" value="AMP-dep_synth/lig_dom"/>
</dbReference>
<dbReference type="InterPro" id="IPR023213">
    <property type="entry name" value="CAT-like_dom_sf"/>
</dbReference>
<reference evidence="9 10" key="2">
    <citation type="submission" date="2018-06" db="EMBL/GenBank/DDBJ databases">
        <authorList>
            <person name="Zhirakovskaya E."/>
        </authorList>
    </citation>
    <scope>NUCLEOTIDE SEQUENCE [LARGE SCALE GENOMIC DNA]</scope>
    <source>
        <strain evidence="9 10">FBKL4.011</strain>
    </source>
</reference>
<dbReference type="GO" id="GO:0008757">
    <property type="term" value="F:S-adenosylmethionine-dependent methyltransferase activity"/>
    <property type="evidence" value="ECO:0007669"/>
    <property type="project" value="InterPro"/>
</dbReference>
<dbReference type="NCBIfam" id="TIGR01733">
    <property type="entry name" value="AA-adenyl-dom"/>
    <property type="match status" value="2"/>
</dbReference>
<dbReference type="InterPro" id="IPR029063">
    <property type="entry name" value="SAM-dependent_MTases_sf"/>
</dbReference>
<dbReference type="SUPFAM" id="SSF52777">
    <property type="entry name" value="CoA-dependent acyltransferases"/>
    <property type="match status" value="4"/>
</dbReference>
<feature type="region of interest" description="Disordered" evidence="7">
    <location>
        <begin position="2066"/>
        <end position="2090"/>
    </location>
</feature>
<keyword evidence="4" id="KW-0597">Phosphoprotein</keyword>
<dbReference type="PROSITE" id="PS50075">
    <property type="entry name" value="CARRIER"/>
    <property type="match status" value="3"/>
</dbReference>
<dbReference type="Gene3D" id="3.40.50.980">
    <property type="match status" value="2"/>
</dbReference>
<dbReference type="Gene3D" id="1.10.1200.10">
    <property type="entry name" value="ACP-like"/>
    <property type="match status" value="3"/>
</dbReference>
<organism evidence="9 10">
    <name type="scientific">Thermoflavimicrobium daqui</name>
    <dbReference type="NCBI Taxonomy" id="2137476"/>
    <lineage>
        <taxon>Bacteria</taxon>
        <taxon>Bacillati</taxon>
        <taxon>Bacillota</taxon>
        <taxon>Bacilli</taxon>
        <taxon>Bacillales</taxon>
        <taxon>Thermoactinomycetaceae</taxon>
        <taxon>Thermoflavimicrobium</taxon>
    </lineage>
</organism>
<reference evidence="9 10" key="1">
    <citation type="submission" date="2018-06" db="EMBL/GenBank/DDBJ databases">
        <title>Thermoflavimicrobium daqus sp. nov., a thermophilic microbe isolated from Moutai-flavour Daqu.</title>
        <authorList>
            <person name="Wang X."/>
            <person name="Zhou H."/>
        </authorList>
    </citation>
    <scope>NUCLEOTIDE SEQUENCE [LARGE SCALE GENOMIC DNA]</scope>
    <source>
        <strain evidence="9 10">FBKL4.011</strain>
    </source>
</reference>
<dbReference type="InterPro" id="IPR042099">
    <property type="entry name" value="ANL_N_sf"/>
</dbReference>
<dbReference type="SUPFAM" id="SSF53335">
    <property type="entry name" value="S-adenosyl-L-methionine-dependent methyltransferases"/>
    <property type="match status" value="2"/>
</dbReference>
<evidence type="ECO:0000259" key="8">
    <source>
        <dbReference type="PROSITE" id="PS50075"/>
    </source>
</evidence>
<dbReference type="InterPro" id="IPR036736">
    <property type="entry name" value="ACP-like_sf"/>
</dbReference>
<dbReference type="InterPro" id="IPR025714">
    <property type="entry name" value="Methyltranfer_dom"/>
</dbReference>
<dbReference type="GO" id="GO:0009403">
    <property type="term" value="P:toxin biosynthetic process"/>
    <property type="evidence" value="ECO:0007669"/>
    <property type="project" value="UniProtKB-ARBA"/>
</dbReference>
<accession>A0A364K5H7</accession>
<dbReference type="GO" id="GO:0008610">
    <property type="term" value="P:lipid biosynthetic process"/>
    <property type="evidence" value="ECO:0007669"/>
    <property type="project" value="UniProtKB-ARBA"/>
</dbReference>
<evidence type="ECO:0000256" key="7">
    <source>
        <dbReference type="SAM" id="MobiDB-lite"/>
    </source>
</evidence>
<dbReference type="CDD" id="cd17651">
    <property type="entry name" value="A_NRPS_VisG_like"/>
    <property type="match status" value="1"/>
</dbReference>
<dbReference type="InterPro" id="IPR001242">
    <property type="entry name" value="Condensation_dom"/>
</dbReference>
<dbReference type="InterPro" id="IPR020806">
    <property type="entry name" value="PKS_PP-bd"/>
</dbReference>
<feature type="domain" description="Carrier" evidence="8">
    <location>
        <begin position="618"/>
        <end position="693"/>
    </location>
</feature>
<dbReference type="FunFam" id="1.10.1200.10:FF:000005">
    <property type="entry name" value="Nonribosomal peptide synthetase 1"/>
    <property type="match status" value="2"/>
</dbReference>
<gene>
    <name evidence="9" type="ORF">DL897_09880</name>
</gene>
<evidence type="ECO:0000256" key="2">
    <source>
        <dbReference type="ARBA" id="ARBA00006432"/>
    </source>
</evidence>
<dbReference type="Gene3D" id="3.40.50.12780">
    <property type="entry name" value="N-terminal domain of ligase-like"/>
    <property type="match status" value="2"/>
</dbReference>
<dbReference type="GO" id="GO:0072330">
    <property type="term" value="P:monocarboxylic acid biosynthetic process"/>
    <property type="evidence" value="ECO:0007669"/>
    <property type="project" value="UniProtKB-ARBA"/>
</dbReference>
<evidence type="ECO:0000256" key="6">
    <source>
        <dbReference type="ARBA" id="ARBA00023194"/>
    </source>
</evidence>
<name>A0A364K5H7_9BACL</name>
<dbReference type="SUPFAM" id="SSF47336">
    <property type="entry name" value="ACP-like"/>
    <property type="match status" value="3"/>
</dbReference>
<dbReference type="PROSITE" id="PS00455">
    <property type="entry name" value="AMP_BINDING"/>
    <property type="match status" value="2"/>
</dbReference>
<keyword evidence="10" id="KW-1185">Reference proteome</keyword>
<comment type="caution">
    <text evidence="9">The sequence shown here is derived from an EMBL/GenBank/DDBJ whole genome shotgun (WGS) entry which is preliminary data.</text>
</comment>
<dbReference type="SMART" id="SM00823">
    <property type="entry name" value="PKS_PP"/>
    <property type="match status" value="3"/>
</dbReference>
<dbReference type="InterPro" id="IPR009081">
    <property type="entry name" value="PP-bd_ACP"/>
</dbReference>
<dbReference type="Gene3D" id="2.30.38.10">
    <property type="entry name" value="Luciferase, Domain 3"/>
    <property type="match status" value="1"/>
</dbReference>
<dbReference type="FunFam" id="3.40.50.980:FF:000001">
    <property type="entry name" value="Non-ribosomal peptide synthetase"/>
    <property type="match status" value="1"/>
</dbReference>
<dbReference type="Pfam" id="PF13193">
    <property type="entry name" value="AMP-binding_C"/>
    <property type="match status" value="2"/>
</dbReference>
<dbReference type="GO" id="GO:0009366">
    <property type="term" value="C:enterobactin synthetase complex"/>
    <property type="evidence" value="ECO:0007669"/>
    <property type="project" value="TreeGrafter"/>
</dbReference>
<dbReference type="GO" id="GO:0031177">
    <property type="term" value="F:phosphopantetheine binding"/>
    <property type="evidence" value="ECO:0007669"/>
    <property type="project" value="InterPro"/>
</dbReference>
<evidence type="ECO:0000256" key="3">
    <source>
        <dbReference type="ARBA" id="ARBA00022450"/>
    </source>
</evidence>
<dbReference type="CDD" id="cd19531">
    <property type="entry name" value="LCL_NRPS-like"/>
    <property type="match status" value="2"/>
</dbReference>
<comment type="similarity">
    <text evidence="2">Belongs to the ATP-dependent AMP-binding enzyme family.</text>
</comment>
<proteinExistence type="inferred from homology"/>
<dbReference type="GO" id="GO:0047527">
    <property type="term" value="F:2,3-dihydroxybenzoate-serine ligase activity"/>
    <property type="evidence" value="ECO:0007669"/>
    <property type="project" value="TreeGrafter"/>
</dbReference>
<dbReference type="PANTHER" id="PTHR45527">
    <property type="entry name" value="NONRIBOSOMAL PEPTIDE SYNTHETASE"/>
    <property type="match status" value="1"/>
</dbReference>
<dbReference type="InterPro" id="IPR025110">
    <property type="entry name" value="AMP-bd_C"/>
</dbReference>
<dbReference type="InterPro" id="IPR006162">
    <property type="entry name" value="Ppantetheine_attach_site"/>
</dbReference>
<dbReference type="Gene3D" id="3.30.559.30">
    <property type="entry name" value="Nonribosomal peptide synthetase, condensation domain"/>
    <property type="match status" value="2"/>
</dbReference>
<dbReference type="GO" id="GO:0009239">
    <property type="term" value="P:enterobactin biosynthetic process"/>
    <property type="evidence" value="ECO:0007669"/>
    <property type="project" value="TreeGrafter"/>
</dbReference>
<dbReference type="Pfam" id="PF00668">
    <property type="entry name" value="Condensation"/>
    <property type="match status" value="2"/>
</dbReference>
<protein>
    <submittedName>
        <fullName evidence="9">TubC protein</fullName>
    </submittedName>
</protein>
<dbReference type="EMBL" id="QJKK01000004">
    <property type="protein sequence ID" value="RAL24606.1"/>
    <property type="molecule type" value="Genomic_DNA"/>
</dbReference>
<dbReference type="InterPro" id="IPR045851">
    <property type="entry name" value="AMP-bd_C_sf"/>
</dbReference>
<keyword evidence="5" id="KW-0677">Repeat</keyword>
<dbReference type="Pfam" id="PF00550">
    <property type="entry name" value="PP-binding"/>
    <property type="match status" value="3"/>
</dbReference>
<evidence type="ECO:0000313" key="10">
    <source>
        <dbReference type="Proteomes" id="UP000251213"/>
    </source>
</evidence>
<keyword evidence="3" id="KW-0596">Phosphopantetheine</keyword>
<dbReference type="InterPro" id="IPR010071">
    <property type="entry name" value="AA_adenyl_dom"/>
</dbReference>
<dbReference type="InterPro" id="IPR020845">
    <property type="entry name" value="AMP-binding_CS"/>
</dbReference>
<dbReference type="Pfam" id="PF00501">
    <property type="entry name" value="AMP-binding"/>
    <property type="match status" value="2"/>
</dbReference>
<dbReference type="NCBIfam" id="NF003417">
    <property type="entry name" value="PRK04813.1"/>
    <property type="match status" value="5"/>
</dbReference>
<dbReference type="InterPro" id="IPR013217">
    <property type="entry name" value="Methyltransf_12"/>
</dbReference>
<keyword evidence="6" id="KW-0045">Antibiotic biosynthesis</keyword>
<comment type="cofactor">
    <cofactor evidence="1">
        <name>pantetheine 4'-phosphate</name>
        <dbReference type="ChEBI" id="CHEBI:47942"/>
    </cofactor>
</comment>
<evidence type="ECO:0000313" key="9">
    <source>
        <dbReference type="EMBL" id="RAL24606.1"/>
    </source>
</evidence>
<dbReference type="FunFam" id="3.30.300.30:FF:000010">
    <property type="entry name" value="Enterobactin synthetase component F"/>
    <property type="match status" value="1"/>
</dbReference>
<dbReference type="FunFam" id="3.30.559.10:FF:000012">
    <property type="entry name" value="Non-ribosomal peptide synthetase"/>
    <property type="match status" value="2"/>
</dbReference>
<feature type="domain" description="Carrier" evidence="8">
    <location>
        <begin position="2087"/>
        <end position="2162"/>
    </location>
</feature>
<dbReference type="PROSITE" id="PS00012">
    <property type="entry name" value="PHOSPHOPANTETHEINE"/>
    <property type="match status" value="3"/>
</dbReference>
<dbReference type="FunFam" id="1.10.1200.10:FF:000016">
    <property type="entry name" value="Non-ribosomal peptide synthase"/>
    <property type="match status" value="1"/>
</dbReference>
<dbReference type="GO" id="GO:0005829">
    <property type="term" value="C:cytosol"/>
    <property type="evidence" value="ECO:0007669"/>
    <property type="project" value="TreeGrafter"/>
</dbReference>
<evidence type="ECO:0000256" key="5">
    <source>
        <dbReference type="ARBA" id="ARBA00022737"/>
    </source>
</evidence>
<sequence>MVSTSGEVESEECETFGLGNPSIGRPIHHVQAYVLDSYNQLAPIGVWGELYVGGAGLASYWNRPELERERFIPNPWGEGRLFRTGDRVRYLSDGRLEFGGRNDDQVKVRGIRIEPGEVEAVLAQHPTVSSTAVVAREHRGETQLVAYVVPEEQAENQTEVTHHVSDWQQLFDETYESPALDPTFHIVGWNSSYTGESLSPAQMREWVEETVSRIKGLKPRRILEIGSGTGLLLFRLIDDCEHYVGTDFSKVAIDHIRNVLCQTPTWQERLDQSIELHVSRADQLDWVPQGSFDTVIINSVIQYFPDADYLKKVLRVATEALCPGGHIFVGDVRHHGLLGLQHASVQRYRSTGNESSKNLYEVVRANVRREEELLIDPRFFHQLTQEIPALGSSTVLLKRGKDWNELTRFRYDAILQVGSSTTQEVNEWMQGSDLSLATIRQQLATAAPDRLCLQQVANARLVEDHLFLQKLAEATDETVSELEKQLRDERKVGMDPEKLWELADELGYQVELSWASGYSDGSFDVVFTKQGAQLPDIAWPGIQIERNEPLANLPVRSKPVLSVTELRRYLQDRVPESMIPAAFVILDALPLTPNGKVDRKALPEPKLNDHGSGANYVAPRDSIEAQLVTVWSDLLGVSPIGIEDNFFELGGHSLMATRLISRIREIWGIELSLQTLFEKGTISTLKEIIVETQKDLAVDETPELKRIERNEILPASFAQQRIWVLDQLIPDNPFYNVASAIVLSGSLNIKALKQALQDLIDRHETLRTTFGKVNGQPVQMIAESMPISVDVIDISHLQPSQREREVQRYAREEALRPFDLQKGPLVRASILRLTKEQHVLLATTHHIISDGWSVGVFHRELSQLYSAQCEGKEPNLKPLEIQYVDFATWQRKWLTGDELERQMEYWQNYLEGINPVEIPTDFARPAVPSFTGNAISFTFSKDFTEKLDIFCHERGVTPYMVLLSSFFALLRRYTGQDDLAVGTPIANRTRVELEDLIGFFVNTLVIRVNTEGDPRFEDLLEQVREHTIAAYGHQDLPFEKLVEMLLPERDLSRNPLFQIMFAVQNAPYEDLKMQGLQVKPLEVETLTTRFDMEMHFVTTKQGLEGMLVYSRDLFEHETIKRFIGHYRQLLEWIITHPTTRISECPILSSDERYQLLYDFNDTHRLYPRDKTVHSLFEEQVRTRADDVAIIDGDRTWTYQQLHRRVAAIREQLLSTGVKPYERVGLFMRRSADLVAAQLAILSVGAVYVPLDPTYPKSRIRYMIEDANISVLMIDQRTKAEADFISTDVRKVQVDDLSDIPNGFFEAPDVKATDPAYIMYTSGSTGHPKGVAVPHRAIIRLVYGNDFVPFGPKQRILMLAPTAFDASTFEIWGALLHGGTLIVYPHRAPDVHGLKQVIREYRISCMWLTSTLFNTIIDEHPQTLETVSYLLVGGEALSVPHIRQALELLPQTQLINGYGPTEGTTFTCCYPIKRTLPEKVRSIPIGKPLGNTRVYLVDEHKQLVPIGVPGELYIAGDGLALGYWNRSELTNEKFIMQPVKDGPNDRAYRTGDICRFRNDGTIEYLGRSDHQVKLRGFRIELGEIEAALARHQAVAHAVVDVKRSLGGIKGNDRLVAYVVKEKEQGFFSSHVEAWQGVFDEEYRTADGNLHTTFDITGWVSSYTGKLIDSKEMNQWVDDTISRIGSQSGKHVLEIGCGTGLLMFRLAPDTENYVGTDISKVAITNLKKTMPTYLPKGNVSLLHAPAHDLQTIRDHTFDTVILNSVVQYFPDLSYLENVLKEVIKQVKPGGKVFIGDLRSYPLHHSFVSGVTLANSADDMSVEQLQSDIKSRLIREEELIIHPAFFSKLEQECPEVAYINVLPKRSYYANEMVRYRYDVEIYIGSKVKRNSDTFINWEEEDWTLESFEKWIKEIQPERVCLANVPNVRVLSDWFVASGKALTGVQTVGELRTKLESMDKWGVHPESFYEIADRYGYRAYLDWRHHHQDGSFDVVLLSQRMIASDSNWIVPIRPIEKWPEVFANNPMRESDHNQLTAELRSYLREEVPSFMVPTDVVVLDQLPISPTGKVDRAKLPTPDLEKQTDRKKYTAPRTAEERKLTSMFSDLLGVQNVSIDEGFFELGGHSLMATQLVSRIRDQFGIELPLREVFDSPTVQGIAAKINTFKNQVIKQEQNRIPKRDTSLGPARMSFAQQRLWFLDQLESKSAAYNVPSAMIYDGQLNIHALQQAIDSLVHRHETLRTTFMDQGGIPIQQVHPSMKISVDLIDLSHRPEEKQLEEARQLAREEAVALFDLARGPLMRVRVVRTKSFGDILLITMHHVISDGWSIGVLYRELQTFYDASLVHEESKLRPLSIQYTDFAEWQRKWLDQGERERQLAYWKEHLDGLTQLDLPTDYPRPARSSFRGRAIEFALGKELTQKLEDFGKGQDATSFMTLLSAFQLLLSKYSGSQDVVVGTPIANRTRSEVEDLIGFFVNSLVMRTHIQSNFTFVDLVHAVKEQTLSAYAHQDVPFELLVQELQPKRDLSRNPLFQILFAVQNMPQQVLKMDNKELKPFDAGVQTTRFDMEIHFIRSDQQLEGMLIISEDLFTKETGERIVNHFLTLLQELLQNPYQLIEDASMLDKEERLELQQFTKGENLSYPVCGVHELIRQQVEKKPMAIALKDESRALTYLELEERSNQIAHALIQKGIRPQDRVAVYMYRSIESIVSMLGVMKTGAAYIPLDPDYPENRLAFIKENASVHTTLNNLAFEEYMDEPKTPLERKVDGNTPAYIIYTSGSTGQPKGVEVPHRTLTNLLTWQNQRRTTHEPMTVLQYSSLGFDVSLQEILGTFIAGDTLFIPSQQVRQDPYELVKTLQKENINKMYAPPVALRQLAEEAIQRQVSFPALREVYVAGEALEITSSIVEMFKKCPECILENQYGPTESHVVTAYRLDQDPEKWPRFPVIGRPIANVHIYLVDQTLQSVPKGSIGEIVIGGDCLALRYLDNPDLTAERFITDPSDPTRKLYRTGDLGRWRNDGTIEFMGRRDDQVKISGYRIELGEIESQLAEYPMVAQAVIGVHRDTSGEKFMVGYVVPQPHATLDTYAIREYLITRLPQYMVPSTILTIDKLPLTPSGKVNRQALPIPATARPMLRTEYIAPETEMERKLAAIWCEILDLDEVGANDNFFELGGSSLRLVRVRTRIEEWLEHTIALADLFQYPTIHSLAKYLEQGREEKTLKSARERAAAARRARGRRR</sequence>
<dbReference type="Gene3D" id="3.30.300.30">
    <property type="match status" value="5"/>
</dbReference>
<dbReference type="Gene3D" id="3.30.559.10">
    <property type="entry name" value="Chloramphenicol acetyltransferase-like domain"/>
    <property type="match status" value="2"/>
</dbReference>
<dbReference type="Pfam" id="PF13847">
    <property type="entry name" value="Methyltransf_31"/>
    <property type="match status" value="1"/>
</dbReference>
<dbReference type="Proteomes" id="UP000251213">
    <property type="component" value="Unassembled WGS sequence"/>
</dbReference>
<dbReference type="RefSeq" id="WP_113658977.1">
    <property type="nucleotide sequence ID" value="NZ_KZ845666.1"/>
</dbReference>
<dbReference type="FunFam" id="3.40.50.12780:FF:000012">
    <property type="entry name" value="Non-ribosomal peptide synthetase"/>
    <property type="match status" value="1"/>
</dbReference>
<dbReference type="GO" id="GO:0043041">
    <property type="term" value="P:amino acid activation for nonribosomal peptide biosynthetic process"/>
    <property type="evidence" value="ECO:0007669"/>
    <property type="project" value="TreeGrafter"/>
</dbReference>
<dbReference type="Pfam" id="PF08242">
    <property type="entry name" value="Methyltransf_12"/>
    <property type="match status" value="1"/>
</dbReference>
<evidence type="ECO:0000256" key="4">
    <source>
        <dbReference type="ARBA" id="ARBA00022553"/>
    </source>
</evidence>
<feature type="domain" description="Carrier" evidence="8">
    <location>
        <begin position="3134"/>
        <end position="3209"/>
    </location>
</feature>
<dbReference type="PANTHER" id="PTHR45527:SF1">
    <property type="entry name" value="FATTY ACID SYNTHASE"/>
    <property type="match status" value="1"/>
</dbReference>
<evidence type="ECO:0000256" key="1">
    <source>
        <dbReference type="ARBA" id="ARBA00001957"/>
    </source>
</evidence>
<dbReference type="Gene3D" id="3.40.50.150">
    <property type="entry name" value="Vaccinia Virus protein VP39"/>
    <property type="match status" value="2"/>
</dbReference>
<dbReference type="CDD" id="cd02440">
    <property type="entry name" value="AdoMet_MTases"/>
    <property type="match status" value="2"/>
</dbReference>
<dbReference type="SUPFAM" id="SSF56801">
    <property type="entry name" value="Acetyl-CoA synthetase-like"/>
    <property type="match status" value="3"/>
</dbReference>
<dbReference type="CDD" id="cd12117">
    <property type="entry name" value="A_NRPS_Srf_like"/>
    <property type="match status" value="1"/>
</dbReference>